<dbReference type="EMBL" id="AZBU02000005">
    <property type="protein sequence ID" value="TKR77770.1"/>
    <property type="molecule type" value="Genomic_DNA"/>
</dbReference>
<evidence type="ECO:0000313" key="2">
    <source>
        <dbReference type="EMBL" id="TKR77770.1"/>
    </source>
</evidence>
<name>A0A4U5N5U7_STECR</name>
<feature type="transmembrane region" description="Helical" evidence="1">
    <location>
        <begin position="6"/>
        <end position="31"/>
    </location>
</feature>
<dbReference type="OrthoDB" id="5842235at2759"/>
<gene>
    <name evidence="2" type="ORF">L596_018683</name>
</gene>
<reference evidence="2 3" key="2">
    <citation type="journal article" date="2019" name="G3 (Bethesda)">
        <title>Hybrid Assembly of the Genome of the Entomopathogenic Nematode Steinernema carpocapsae Identifies the X-Chromosome.</title>
        <authorList>
            <person name="Serra L."/>
            <person name="Macchietto M."/>
            <person name="Macias-Munoz A."/>
            <person name="McGill C.J."/>
            <person name="Rodriguez I.M."/>
            <person name="Rodriguez B."/>
            <person name="Murad R."/>
            <person name="Mortazavi A."/>
        </authorList>
    </citation>
    <scope>NUCLEOTIDE SEQUENCE [LARGE SCALE GENOMIC DNA]</scope>
    <source>
        <strain evidence="2 3">ALL</strain>
    </source>
</reference>
<keyword evidence="3" id="KW-1185">Reference proteome</keyword>
<sequence>MSELCGSFVAMLITPMLFSMIALGSSVLILWQVIKSEQARMDECETNGFKLFDEMFQAMTPKGIVDKIASGEKEMAAASGNVKGDF</sequence>
<dbReference type="Proteomes" id="UP000298663">
    <property type="component" value="Unassembled WGS sequence"/>
</dbReference>
<protein>
    <submittedName>
        <fullName evidence="2">Uncharacterized protein</fullName>
    </submittedName>
</protein>
<accession>A0A4U5N5U7</accession>
<keyword evidence="1" id="KW-1133">Transmembrane helix</keyword>
<organism evidence="2 3">
    <name type="scientific">Steinernema carpocapsae</name>
    <name type="common">Entomopathogenic nematode</name>
    <dbReference type="NCBI Taxonomy" id="34508"/>
    <lineage>
        <taxon>Eukaryota</taxon>
        <taxon>Metazoa</taxon>
        <taxon>Ecdysozoa</taxon>
        <taxon>Nematoda</taxon>
        <taxon>Chromadorea</taxon>
        <taxon>Rhabditida</taxon>
        <taxon>Tylenchina</taxon>
        <taxon>Panagrolaimomorpha</taxon>
        <taxon>Strongyloidoidea</taxon>
        <taxon>Steinernematidae</taxon>
        <taxon>Steinernema</taxon>
    </lineage>
</organism>
<evidence type="ECO:0000256" key="1">
    <source>
        <dbReference type="SAM" id="Phobius"/>
    </source>
</evidence>
<proteinExistence type="predicted"/>
<comment type="caution">
    <text evidence="2">The sequence shown here is derived from an EMBL/GenBank/DDBJ whole genome shotgun (WGS) entry which is preliminary data.</text>
</comment>
<keyword evidence="1" id="KW-0812">Transmembrane</keyword>
<evidence type="ECO:0000313" key="3">
    <source>
        <dbReference type="Proteomes" id="UP000298663"/>
    </source>
</evidence>
<keyword evidence="1" id="KW-0472">Membrane</keyword>
<reference evidence="2 3" key="1">
    <citation type="journal article" date="2015" name="Genome Biol.">
        <title>Comparative genomics of Steinernema reveals deeply conserved gene regulatory networks.</title>
        <authorList>
            <person name="Dillman A.R."/>
            <person name="Macchietto M."/>
            <person name="Porter C.F."/>
            <person name="Rogers A."/>
            <person name="Williams B."/>
            <person name="Antoshechkin I."/>
            <person name="Lee M.M."/>
            <person name="Goodwin Z."/>
            <person name="Lu X."/>
            <person name="Lewis E.E."/>
            <person name="Goodrich-Blair H."/>
            <person name="Stock S.P."/>
            <person name="Adams B.J."/>
            <person name="Sternberg P.W."/>
            <person name="Mortazavi A."/>
        </authorList>
    </citation>
    <scope>NUCLEOTIDE SEQUENCE [LARGE SCALE GENOMIC DNA]</scope>
    <source>
        <strain evidence="2 3">ALL</strain>
    </source>
</reference>
<dbReference type="AlphaFoldDB" id="A0A4U5N5U7"/>